<dbReference type="GeneID" id="87882524"/>
<feature type="region of interest" description="Disordered" evidence="1">
    <location>
        <begin position="118"/>
        <end position="147"/>
    </location>
</feature>
<comment type="caution">
    <text evidence="2">The sequence shown here is derived from an EMBL/GenBank/DDBJ whole genome shotgun (WGS) entry which is preliminary data.</text>
</comment>
<dbReference type="RefSeq" id="XP_062717825.1">
    <property type="nucleotide sequence ID" value="XM_062863695.1"/>
</dbReference>
<dbReference type="AlphaFoldDB" id="A0AAJ0LY84"/>
<accession>A0AAJ0LY84</accession>
<evidence type="ECO:0000256" key="1">
    <source>
        <dbReference type="SAM" id="MobiDB-lite"/>
    </source>
</evidence>
<feature type="compositionally biased region" description="Polar residues" evidence="1">
    <location>
        <begin position="47"/>
        <end position="63"/>
    </location>
</feature>
<dbReference type="Proteomes" id="UP001273166">
    <property type="component" value="Unassembled WGS sequence"/>
</dbReference>
<reference evidence="2" key="1">
    <citation type="journal article" date="2023" name="Mol. Phylogenet. Evol.">
        <title>Genome-scale phylogeny and comparative genomics of the fungal order Sordariales.</title>
        <authorList>
            <person name="Hensen N."/>
            <person name="Bonometti L."/>
            <person name="Westerberg I."/>
            <person name="Brannstrom I.O."/>
            <person name="Guillou S."/>
            <person name="Cros-Aarteil S."/>
            <person name="Calhoun S."/>
            <person name="Haridas S."/>
            <person name="Kuo A."/>
            <person name="Mondo S."/>
            <person name="Pangilinan J."/>
            <person name="Riley R."/>
            <person name="LaButti K."/>
            <person name="Andreopoulos B."/>
            <person name="Lipzen A."/>
            <person name="Chen C."/>
            <person name="Yan M."/>
            <person name="Daum C."/>
            <person name="Ng V."/>
            <person name="Clum A."/>
            <person name="Steindorff A."/>
            <person name="Ohm R.A."/>
            <person name="Martin F."/>
            <person name="Silar P."/>
            <person name="Natvig D.O."/>
            <person name="Lalanne C."/>
            <person name="Gautier V."/>
            <person name="Ament-Velasquez S.L."/>
            <person name="Kruys A."/>
            <person name="Hutchinson M.I."/>
            <person name="Powell A.J."/>
            <person name="Barry K."/>
            <person name="Miller A.N."/>
            <person name="Grigoriev I.V."/>
            <person name="Debuchy R."/>
            <person name="Gladieux P."/>
            <person name="Hiltunen Thoren M."/>
            <person name="Johannesson H."/>
        </authorList>
    </citation>
    <scope>NUCLEOTIDE SEQUENCE</scope>
    <source>
        <strain evidence="2">CBS 333.67</strain>
    </source>
</reference>
<dbReference type="InterPro" id="IPR022024">
    <property type="entry name" value="DUF3602"/>
</dbReference>
<evidence type="ECO:0000313" key="2">
    <source>
        <dbReference type="EMBL" id="KAK3302045.1"/>
    </source>
</evidence>
<dbReference type="Pfam" id="PF12223">
    <property type="entry name" value="DUF3602"/>
    <property type="match status" value="1"/>
</dbReference>
<feature type="region of interest" description="Disordered" evidence="1">
    <location>
        <begin position="164"/>
        <end position="190"/>
    </location>
</feature>
<protein>
    <submittedName>
        <fullName evidence="2">Uncharacterized protein</fullName>
    </submittedName>
</protein>
<feature type="compositionally biased region" description="Polar residues" evidence="1">
    <location>
        <begin position="25"/>
        <end position="40"/>
    </location>
</feature>
<feature type="compositionally biased region" description="Basic residues" evidence="1">
    <location>
        <begin position="171"/>
        <end position="180"/>
    </location>
</feature>
<evidence type="ECO:0000313" key="3">
    <source>
        <dbReference type="Proteomes" id="UP001273166"/>
    </source>
</evidence>
<dbReference type="PANTHER" id="PTHR34693">
    <property type="entry name" value="PROTEIN PAR32"/>
    <property type="match status" value="1"/>
</dbReference>
<reference evidence="2" key="2">
    <citation type="submission" date="2023-06" db="EMBL/GenBank/DDBJ databases">
        <authorList>
            <consortium name="Lawrence Berkeley National Laboratory"/>
            <person name="Mondo S.J."/>
            <person name="Hensen N."/>
            <person name="Bonometti L."/>
            <person name="Westerberg I."/>
            <person name="Brannstrom I.O."/>
            <person name="Guillou S."/>
            <person name="Cros-Aarteil S."/>
            <person name="Calhoun S."/>
            <person name="Haridas S."/>
            <person name="Kuo A."/>
            <person name="Pangilinan J."/>
            <person name="Riley R."/>
            <person name="Labutti K."/>
            <person name="Andreopoulos B."/>
            <person name="Lipzen A."/>
            <person name="Chen C."/>
            <person name="Yanf M."/>
            <person name="Daum C."/>
            <person name="Ng V."/>
            <person name="Clum A."/>
            <person name="Steindorff A."/>
            <person name="Ohm R."/>
            <person name="Martin F."/>
            <person name="Silar P."/>
            <person name="Natvig D."/>
            <person name="Lalanne C."/>
            <person name="Gautier V."/>
            <person name="Ament-Velasquez S.L."/>
            <person name="Kruys A."/>
            <person name="Hutchinson M.I."/>
            <person name="Powell A.J."/>
            <person name="Barry K."/>
            <person name="Miller A.N."/>
            <person name="Grigoriev I.V."/>
            <person name="Debuchy R."/>
            <person name="Gladieux P."/>
            <person name="Thoren M.H."/>
            <person name="Johannesson H."/>
        </authorList>
    </citation>
    <scope>NUCLEOTIDE SEQUENCE</scope>
    <source>
        <strain evidence="2">CBS 333.67</strain>
    </source>
</reference>
<name>A0AAJ0LY84_9PEZI</name>
<gene>
    <name evidence="2" type="ORF">B0T15DRAFT_289901</name>
</gene>
<proteinExistence type="predicted"/>
<sequence>MSDILRRVGRGGAGNFYSKKDVQEAANSTPPDLEAQNNSAEPLANAVTRTQTHSTSSGPSYSRTGRGGAGNFTFRSAGSDTTAPSTDPNSSTAQQEERDLKEQAAVAVAATIAAKPRAGELSGRGGAGNWTGHDGVGAELKEEEERQKKAAELEMQVLRDVEVGLAPPPRAYHHPGRGGRRKGEELTDTS</sequence>
<organism evidence="2 3">
    <name type="scientific">Chaetomium strumarium</name>
    <dbReference type="NCBI Taxonomy" id="1170767"/>
    <lineage>
        <taxon>Eukaryota</taxon>
        <taxon>Fungi</taxon>
        <taxon>Dikarya</taxon>
        <taxon>Ascomycota</taxon>
        <taxon>Pezizomycotina</taxon>
        <taxon>Sordariomycetes</taxon>
        <taxon>Sordariomycetidae</taxon>
        <taxon>Sordariales</taxon>
        <taxon>Chaetomiaceae</taxon>
        <taxon>Chaetomium</taxon>
    </lineage>
</organism>
<feature type="compositionally biased region" description="Polar residues" evidence="1">
    <location>
        <begin position="73"/>
        <end position="94"/>
    </location>
</feature>
<dbReference type="PANTHER" id="PTHR34693:SF1">
    <property type="entry name" value="PROTEIN PAR32"/>
    <property type="match status" value="1"/>
</dbReference>
<keyword evidence="3" id="KW-1185">Reference proteome</keyword>
<dbReference type="EMBL" id="JAUDZG010000007">
    <property type="protein sequence ID" value="KAK3302045.1"/>
    <property type="molecule type" value="Genomic_DNA"/>
</dbReference>
<dbReference type="InterPro" id="IPR053203">
    <property type="entry name" value="Cisplatin_resist-associated"/>
</dbReference>
<feature type="compositionally biased region" description="Basic and acidic residues" evidence="1">
    <location>
        <begin position="181"/>
        <end position="190"/>
    </location>
</feature>
<feature type="region of interest" description="Disordered" evidence="1">
    <location>
        <begin position="1"/>
        <end position="104"/>
    </location>
</feature>